<dbReference type="OMA" id="DKGCTIP"/>
<proteinExistence type="predicted"/>
<dbReference type="GO" id="GO:0051879">
    <property type="term" value="F:Hsp90 protein binding"/>
    <property type="evidence" value="ECO:0000318"/>
    <property type="project" value="GO_Central"/>
</dbReference>
<dbReference type="GO" id="GO:0006457">
    <property type="term" value="P:protein folding"/>
    <property type="evidence" value="ECO:0000318"/>
    <property type="project" value="GO_Central"/>
</dbReference>
<reference evidence="1 2" key="1">
    <citation type="journal article" date="2007" name="Science">
        <title>Genomic minimalism in the early diverging intestinal parasite Giardia lamblia.</title>
        <authorList>
            <person name="Morrison H.G."/>
            <person name="McArthur A.G."/>
            <person name="Gillin F.D."/>
            <person name="Aley S.B."/>
            <person name="Adam R.D."/>
            <person name="Olsen G.J."/>
            <person name="Best A.A."/>
            <person name="Cande W.Z."/>
            <person name="Chen F."/>
            <person name="Cipriano M.J."/>
            <person name="Davids B.J."/>
            <person name="Dawson S.C."/>
            <person name="Elmendorf H.G."/>
            <person name="Hehl A.B."/>
            <person name="Holder M.E."/>
            <person name="Huse S.M."/>
            <person name="Kim U.U."/>
            <person name="Lasek-Nesselquist E."/>
            <person name="Manning G."/>
            <person name="Nigam A."/>
            <person name="Nixon J.E."/>
            <person name="Palm D."/>
            <person name="Passamaneck N.E."/>
            <person name="Prabhu A."/>
            <person name="Reich C.I."/>
            <person name="Reiner D.S."/>
            <person name="Samuelson J."/>
            <person name="Svard S.G."/>
            <person name="Sogin M.L."/>
        </authorList>
    </citation>
    <scope>NUCLEOTIDE SEQUENCE [LARGE SCALE GENOMIC DNA]</scope>
    <source>
        <strain evidence="1 2">WB C6</strain>
    </source>
</reference>
<dbReference type="VEuPathDB" id="GiardiaDB:GL50803_10883"/>
<comment type="caution">
    <text evidence="1">The sequence shown here is derived from an EMBL/GenBank/DDBJ whole genome shotgun (WGS) entry which is preliminary data.</text>
</comment>
<gene>
    <name evidence="1" type="ORF">GL50803_0010883</name>
</gene>
<evidence type="ECO:0000313" key="2">
    <source>
        <dbReference type="Proteomes" id="UP000001548"/>
    </source>
</evidence>
<dbReference type="AlphaFoldDB" id="A8BPE1"/>
<evidence type="ECO:0000313" key="1">
    <source>
        <dbReference type="EMBL" id="KAE8303304.1"/>
    </source>
</evidence>
<keyword evidence="2" id="KW-1185">Reference proteome</keyword>
<dbReference type="PANTHER" id="PTHR46035:SF1">
    <property type="entry name" value="TETRATRICOPEPTIDE REPEAT PROTEIN 4"/>
    <property type="match status" value="1"/>
</dbReference>
<dbReference type="RefSeq" id="XP_001705732.1">
    <property type="nucleotide sequence ID" value="XM_001705680.1"/>
</dbReference>
<dbReference type="HOGENOM" id="CLU_759608_0_0_1"/>
<dbReference type="Proteomes" id="UP000001548">
    <property type="component" value="Unassembled WGS sequence"/>
</dbReference>
<dbReference type="KEGG" id="gla:GL50803_0010883"/>
<name>A8BPE1_GIAIC</name>
<accession>A8BPE1</accession>
<dbReference type="InterPro" id="IPR011990">
    <property type="entry name" value="TPR-like_helical_dom_sf"/>
</dbReference>
<dbReference type="Gene3D" id="1.25.40.10">
    <property type="entry name" value="Tetratricopeptide repeat domain"/>
    <property type="match status" value="1"/>
</dbReference>
<dbReference type="SUPFAM" id="SSF48452">
    <property type="entry name" value="TPR-like"/>
    <property type="match status" value="1"/>
</dbReference>
<dbReference type="GeneID" id="5698595"/>
<dbReference type="GO" id="GO:0030544">
    <property type="term" value="F:Hsp70 protein binding"/>
    <property type="evidence" value="ECO:0000318"/>
    <property type="project" value="GO_Central"/>
</dbReference>
<dbReference type="GO" id="GO:0005634">
    <property type="term" value="C:nucleus"/>
    <property type="evidence" value="ECO:0000318"/>
    <property type="project" value="GO_Central"/>
</dbReference>
<protein>
    <submittedName>
        <fullName evidence="1">Uncharacterized protein</fullName>
    </submittedName>
</protein>
<dbReference type="EMBL" id="AACB03000003">
    <property type="protein sequence ID" value="KAE8303304.1"/>
    <property type="molecule type" value="Genomic_DNA"/>
</dbReference>
<dbReference type="PANTHER" id="PTHR46035">
    <property type="entry name" value="TETRATRICOPEPTIDE REPEAT PROTEIN 4"/>
    <property type="match status" value="1"/>
</dbReference>
<sequence>MSAQDVCDDVPDSWSLHPLVIQHVPSEEDKRRCPALVGVEDILYGDGPACVQTTYRTQGNNAIELAKGAKTDEERREKLDLALRFYDGALEVDLTSDIENGVITQKEADERAAALLSNKAEALRLLGHLSEAYKAATLALARDKECWKAYLRRARICEELDDIARAVNNYKRAYDTSFRADVLRLLQKTRDIYTKKALEYAAIAAYYQQHDPRTAGRVGLVLPFCNLKNTLSDAIANAKVLHVVYPEFGSIERIESFDYTTPLAIYLDILYGTPRGNQEFDTNYKAGEVILLYGIGWCDIIGASGHIESFSSMSATFVEADPSFTFGQLLDKGCTIPLVPTLFAVSKNIKPLFLKSYCGTQDSIS</sequence>
<organism evidence="1 2">
    <name type="scientific">Giardia intestinalis (strain ATCC 50803 / WB clone C6)</name>
    <name type="common">Giardia lamblia</name>
    <dbReference type="NCBI Taxonomy" id="184922"/>
    <lineage>
        <taxon>Eukaryota</taxon>
        <taxon>Metamonada</taxon>
        <taxon>Diplomonadida</taxon>
        <taxon>Hexamitidae</taxon>
        <taxon>Giardiinae</taxon>
        <taxon>Giardia</taxon>
    </lineage>
</organism>